<sequence>MELCILFQWNSGKIKKLGWSYTEELLCVQDDGTVLVYDLSLNFLRQFSMGQVQALTSHKQ</sequence>
<reference evidence="2" key="2">
    <citation type="submission" date="2020-11" db="EMBL/GenBank/DDBJ databases">
        <authorList>
            <person name="McCartney M.A."/>
            <person name="Auch B."/>
            <person name="Kono T."/>
            <person name="Mallez S."/>
            <person name="Becker A."/>
            <person name="Gohl D.M."/>
            <person name="Silverstein K.A.T."/>
            <person name="Koren S."/>
            <person name="Bechman K.B."/>
            <person name="Herman A."/>
            <person name="Abrahante J.E."/>
            <person name="Garbe J."/>
        </authorList>
    </citation>
    <scope>NUCLEOTIDE SEQUENCE</scope>
    <source>
        <strain evidence="2">Duluth1</strain>
        <tissue evidence="2">Whole animal</tissue>
    </source>
</reference>
<dbReference type="GO" id="GO:0006886">
    <property type="term" value="P:intracellular protein transport"/>
    <property type="evidence" value="ECO:0007669"/>
    <property type="project" value="InterPro"/>
</dbReference>
<evidence type="ECO:0000259" key="1">
    <source>
        <dbReference type="Pfam" id="PF04841"/>
    </source>
</evidence>
<evidence type="ECO:0000313" key="2">
    <source>
        <dbReference type="EMBL" id="KAH3699997.1"/>
    </source>
</evidence>
<comment type="caution">
    <text evidence="2">The sequence shown here is derived from an EMBL/GenBank/DDBJ whole genome shotgun (WGS) entry which is preliminary data.</text>
</comment>
<dbReference type="GO" id="GO:0005737">
    <property type="term" value="C:cytoplasm"/>
    <property type="evidence" value="ECO:0007669"/>
    <property type="project" value="InterPro"/>
</dbReference>
<keyword evidence="3" id="KW-1185">Reference proteome</keyword>
<feature type="domain" description="Vps16 N-terminal" evidence="1">
    <location>
        <begin position="7"/>
        <end position="52"/>
    </location>
</feature>
<gene>
    <name evidence="2" type="ORF">DPMN_074960</name>
</gene>
<name>A0A9D3YFY3_DREPO</name>
<dbReference type="EMBL" id="JAIWYP010000015">
    <property type="protein sequence ID" value="KAH3699997.1"/>
    <property type="molecule type" value="Genomic_DNA"/>
</dbReference>
<dbReference type="Pfam" id="PF04841">
    <property type="entry name" value="Vps16_N"/>
    <property type="match status" value="1"/>
</dbReference>
<evidence type="ECO:0000313" key="3">
    <source>
        <dbReference type="Proteomes" id="UP000828390"/>
    </source>
</evidence>
<accession>A0A9D3YFY3</accession>
<dbReference type="InterPro" id="IPR006926">
    <property type="entry name" value="Vps16_N"/>
</dbReference>
<dbReference type="AlphaFoldDB" id="A0A9D3YFY3"/>
<proteinExistence type="predicted"/>
<dbReference type="Proteomes" id="UP000828390">
    <property type="component" value="Unassembled WGS sequence"/>
</dbReference>
<organism evidence="2 3">
    <name type="scientific">Dreissena polymorpha</name>
    <name type="common">Zebra mussel</name>
    <name type="synonym">Mytilus polymorpha</name>
    <dbReference type="NCBI Taxonomy" id="45954"/>
    <lineage>
        <taxon>Eukaryota</taxon>
        <taxon>Metazoa</taxon>
        <taxon>Spiralia</taxon>
        <taxon>Lophotrochozoa</taxon>
        <taxon>Mollusca</taxon>
        <taxon>Bivalvia</taxon>
        <taxon>Autobranchia</taxon>
        <taxon>Heteroconchia</taxon>
        <taxon>Euheterodonta</taxon>
        <taxon>Imparidentia</taxon>
        <taxon>Neoheterodontei</taxon>
        <taxon>Myida</taxon>
        <taxon>Dreissenoidea</taxon>
        <taxon>Dreissenidae</taxon>
        <taxon>Dreissena</taxon>
    </lineage>
</organism>
<protein>
    <recommendedName>
        <fullName evidence="1">Vps16 N-terminal domain-containing protein</fullName>
    </recommendedName>
</protein>
<reference evidence="2" key="1">
    <citation type="journal article" date="2019" name="bioRxiv">
        <title>The Genome of the Zebra Mussel, Dreissena polymorpha: A Resource for Invasive Species Research.</title>
        <authorList>
            <person name="McCartney M.A."/>
            <person name="Auch B."/>
            <person name="Kono T."/>
            <person name="Mallez S."/>
            <person name="Zhang Y."/>
            <person name="Obille A."/>
            <person name="Becker A."/>
            <person name="Abrahante J.E."/>
            <person name="Garbe J."/>
            <person name="Badalamenti J.P."/>
            <person name="Herman A."/>
            <person name="Mangelson H."/>
            <person name="Liachko I."/>
            <person name="Sullivan S."/>
            <person name="Sone E.D."/>
            <person name="Koren S."/>
            <person name="Silverstein K.A.T."/>
            <person name="Beckman K.B."/>
            <person name="Gohl D.M."/>
        </authorList>
    </citation>
    <scope>NUCLEOTIDE SEQUENCE</scope>
    <source>
        <strain evidence="2">Duluth1</strain>
        <tissue evidence="2">Whole animal</tissue>
    </source>
</reference>